<gene>
    <name evidence="2" type="ORF">PGT21_026222</name>
</gene>
<protein>
    <submittedName>
        <fullName evidence="2">Uncharacterized protein</fullName>
    </submittedName>
</protein>
<sequence>MIRASSRRNMSGGPFKQPGWERTQVPVFKDNCRNSGSAHNSPVTGSHHTPVTGSHHTSDKHLKKGTTGYIPEPEDNNHGTRMNLQVNRRTFEMPTNINYRTDYEWTSFEKK</sequence>
<reference evidence="2 3" key="1">
    <citation type="submission" date="2019-05" db="EMBL/GenBank/DDBJ databases">
        <title>Emergence of the Ug99 lineage of the wheat stem rust pathogen through somatic hybridization.</title>
        <authorList>
            <person name="Li F."/>
            <person name="Upadhyaya N.M."/>
            <person name="Sperschneider J."/>
            <person name="Matny O."/>
            <person name="Nguyen-Phuc H."/>
            <person name="Mago R."/>
            <person name="Raley C."/>
            <person name="Miller M.E."/>
            <person name="Silverstein K.A.T."/>
            <person name="Henningsen E."/>
            <person name="Hirsch C.D."/>
            <person name="Visser B."/>
            <person name="Pretorius Z.A."/>
            <person name="Steffenson B.J."/>
            <person name="Schwessinger B."/>
            <person name="Dodds P.N."/>
            <person name="Figueroa M."/>
        </authorList>
    </citation>
    <scope>NUCLEOTIDE SEQUENCE [LARGE SCALE GENOMIC DNA]</scope>
    <source>
        <strain evidence="2">21-0</strain>
    </source>
</reference>
<proteinExistence type="predicted"/>
<dbReference type="Proteomes" id="UP000324748">
    <property type="component" value="Unassembled WGS sequence"/>
</dbReference>
<feature type="region of interest" description="Disordered" evidence="1">
    <location>
        <begin position="1"/>
        <end position="80"/>
    </location>
</feature>
<evidence type="ECO:0000256" key="1">
    <source>
        <dbReference type="SAM" id="MobiDB-lite"/>
    </source>
</evidence>
<evidence type="ECO:0000313" key="3">
    <source>
        <dbReference type="Proteomes" id="UP000324748"/>
    </source>
</evidence>
<accession>A0A5B0NM68</accession>
<dbReference type="EMBL" id="VSWC01000093">
    <property type="protein sequence ID" value="KAA1089656.1"/>
    <property type="molecule type" value="Genomic_DNA"/>
</dbReference>
<organism evidence="2 3">
    <name type="scientific">Puccinia graminis f. sp. tritici</name>
    <dbReference type="NCBI Taxonomy" id="56615"/>
    <lineage>
        <taxon>Eukaryota</taxon>
        <taxon>Fungi</taxon>
        <taxon>Dikarya</taxon>
        <taxon>Basidiomycota</taxon>
        <taxon>Pucciniomycotina</taxon>
        <taxon>Pucciniomycetes</taxon>
        <taxon>Pucciniales</taxon>
        <taxon>Pucciniaceae</taxon>
        <taxon>Puccinia</taxon>
    </lineage>
</organism>
<comment type="caution">
    <text evidence="2">The sequence shown here is derived from an EMBL/GenBank/DDBJ whole genome shotgun (WGS) entry which is preliminary data.</text>
</comment>
<keyword evidence="3" id="KW-1185">Reference proteome</keyword>
<dbReference type="AlphaFoldDB" id="A0A5B0NM68"/>
<evidence type="ECO:0000313" key="2">
    <source>
        <dbReference type="EMBL" id="KAA1089656.1"/>
    </source>
</evidence>
<name>A0A5B0NM68_PUCGR</name>
<feature type="compositionally biased region" description="Polar residues" evidence="1">
    <location>
        <begin position="33"/>
        <end position="55"/>
    </location>
</feature>